<dbReference type="Proteomes" id="UP000033163">
    <property type="component" value="Chromosome I"/>
</dbReference>
<dbReference type="PATRIC" id="fig|1073571.4.peg.2759"/>
<organism evidence="1 2">
    <name type="scientific">Paenibacillus riograndensis SBR5</name>
    <dbReference type="NCBI Taxonomy" id="1073571"/>
    <lineage>
        <taxon>Bacteria</taxon>
        <taxon>Bacillati</taxon>
        <taxon>Bacillota</taxon>
        <taxon>Bacilli</taxon>
        <taxon>Bacillales</taxon>
        <taxon>Paenibacillaceae</taxon>
        <taxon>Paenibacillus</taxon>
        <taxon>Paenibacillus sonchi group</taxon>
    </lineage>
</organism>
<dbReference type="KEGG" id="pri:PRIO_2589"/>
<accession>A0A0E3WHB4</accession>
<dbReference type="HOGENOM" id="CLU_3138614_0_0_9"/>
<dbReference type="RefSeq" id="WP_231869877.1">
    <property type="nucleotide sequence ID" value="NZ_AGBD01001764.1"/>
</dbReference>
<dbReference type="EMBL" id="LN831776">
    <property type="protein sequence ID" value="CQR54993.1"/>
    <property type="molecule type" value="Genomic_DNA"/>
</dbReference>
<dbReference type="AlphaFoldDB" id="A0A0E3WHB4"/>
<evidence type="ECO:0000313" key="1">
    <source>
        <dbReference type="EMBL" id="CQR54993.1"/>
    </source>
</evidence>
<evidence type="ECO:0000313" key="2">
    <source>
        <dbReference type="Proteomes" id="UP000033163"/>
    </source>
</evidence>
<reference evidence="2" key="1">
    <citation type="submission" date="2015-03" db="EMBL/GenBank/DDBJ databases">
        <authorList>
            <person name="Wibberg D."/>
        </authorList>
    </citation>
    <scope>NUCLEOTIDE SEQUENCE [LARGE SCALE GENOMIC DNA]</scope>
</reference>
<gene>
    <name evidence="1" type="ORF">PRIO_2589</name>
</gene>
<proteinExistence type="predicted"/>
<protein>
    <submittedName>
        <fullName evidence="1">Uncharacterized protein</fullName>
    </submittedName>
</protein>
<sequence length="49" mass="5474">MEYAKSQKYNNPELLAKIMGPNPFKLQEEMLLNHKIPAGSLVCDLGSDP</sequence>
<name>A0A0E3WHB4_9BACL</name>